<sequence length="102" mass="12258">MVKVDLFDEVREVKYMGFKPFRYAFLYVLLAMSKMSRRDWESKKKLLMSFGWSEQEFLLALRKQPLFMLTSKKKMQELMEFYVTKARLEPSDIDKYTESSSG</sequence>
<dbReference type="Proteomes" id="UP000027138">
    <property type="component" value="Unassembled WGS sequence"/>
</dbReference>
<keyword evidence="3" id="KW-0809">Transit peptide</keyword>
<protein>
    <submittedName>
        <fullName evidence="4">Uncharacterized protein</fullName>
    </submittedName>
</protein>
<dbReference type="InterPro" id="IPR038538">
    <property type="entry name" value="MTERF_sf"/>
</dbReference>
<dbReference type="EMBL" id="KK914219">
    <property type="protein sequence ID" value="KDP46309.1"/>
    <property type="molecule type" value="Genomic_DNA"/>
</dbReference>
<dbReference type="OrthoDB" id="637682at2759"/>
<dbReference type="GO" id="GO:0003676">
    <property type="term" value="F:nucleic acid binding"/>
    <property type="evidence" value="ECO:0007669"/>
    <property type="project" value="InterPro"/>
</dbReference>
<gene>
    <name evidence="4" type="ORF">JCGZ_10149</name>
</gene>
<evidence type="ECO:0000256" key="3">
    <source>
        <dbReference type="ARBA" id="ARBA00022946"/>
    </source>
</evidence>
<dbReference type="PANTHER" id="PTHR13068:SF236">
    <property type="entry name" value="OS02G0749800 PROTEIN"/>
    <property type="match status" value="1"/>
</dbReference>
<dbReference type="GO" id="GO:0006353">
    <property type="term" value="P:DNA-templated transcription termination"/>
    <property type="evidence" value="ECO:0007669"/>
    <property type="project" value="UniProtKB-KW"/>
</dbReference>
<proteinExistence type="inferred from homology"/>
<evidence type="ECO:0000313" key="5">
    <source>
        <dbReference type="Proteomes" id="UP000027138"/>
    </source>
</evidence>
<evidence type="ECO:0000313" key="4">
    <source>
        <dbReference type="EMBL" id="KDP46309.1"/>
    </source>
</evidence>
<keyword evidence="2" id="KW-0805">Transcription regulation</keyword>
<dbReference type="AlphaFoldDB" id="A0A067LP85"/>
<keyword evidence="2" id="KW-0806">Transcription termination</keyword>
<evidence type="ECO:0000256" key="2">
    <source>
        <dbReference type="ARBA" id="ARBA00022472"/>
    </source>
</evidence>
<keyword evidence="2" id="KW-0804">Transcription</keyword>
<dbReference type="PANTHER" id="PTHR13068">
    <property type="entry name" value="CGI-12 PROTEIN-RELATED"/>
    <property type="match status" value="1"/>
</dbReference>
<evidence type="ECO:0000256" key="1">
    <source>
        <dbReference type="ARBA" id="ARBA00007692"/>
    </source>
</evidence>
<name>A0A067LP85_JATCU</name>
<dbReference type="InterPro" id="IPR003690">
    <property type="entry name" value="MTERF"/>
</dbReference>
<comment type="similarity">
    <text evidence="1">Belongs to the mTERF family.</text>
</comment>
<organism evidence="4 5">
    <name type="scientific">Jatropha curcas</name>
    <name type="common">Barbados nut</name>
    <dbReference type="NCBI Taxonomy" id="180498"/>
    <lineage>
        <taxon>Eukaryota</taxon>
        <taxon>Viridiplantae</taxon>
        <taxon>Streptophyta</taxon>
        <taxon>Embryophyta</taxon>
        <taxon>Tracheophyta</taxon>
        <taxon>Spermatophyta</taxon>
        <taxon>Magnoliopsida</taxon>
        <taxon>eudicotyledons</taxon>
        <taxon>Gunneridae</taxon>
        <taxon>Pentapetalae</taxon>
        <taxon>rosids</taxon>
        <taxon>fabids</taxon>
        <taxon>Malpighiales</taxon>
        <taxon>Euphorbiaceae</taxon>
        <taxon>Crotonoideae</taxon>
        <taxon>Jatropheae</taxon>
        <taxon>Jatropha</taxon>
    </lineage>
</organism>
<dbReference type="Gene3D" id="1.25.70.10">
    <property type="entry name" value="Transcription termination factor 3, mitochondrial"/>
    <property type="match status" value="1"/>
</dbReference>
<accession>A0A067LP85</accession>
<keyword evidence="5" id="KW-1185">Reference proteome</keyword>
<reference evidence="4 5" key="1">
    <citation type="journal article" date="2014" name="PLoS ONE">
        <title>Global Analysis of Gene Expression Profiles in Physic Nut (Jatropha curcas L.) Seedlings Exposed to Salt Stress.</title>
        <authorList>
            <person name="Zhang L."/>
            <person name="Zhang C."/>
            <person name="Wu P."/>
            <person name="Chen Y."/>
            <person name="Li M."/>
            <person name="Jiang H."/>
            <person name="Wu G."/>
        </authorList>
    </citation>
    <scope>NUCLEOTIDE SEQUENCE [LARGE SCALE GENOMIC DNA]</scope>
    <source>
        <strain evidence="5">cv. GZQX0401</strain>
        <tissue evidence="4">Young leaves</tissue>
    </source>
</reference>